<feature type="disulfide bond" evidence="8">
    <location>
        <begin position="65"/>
        <end position="80"/>
    </location>
</feature>
<dbReference type="SMART" id="SM00208">
    <property type="entry name" value="TNFR"/>
    <property type="match status" value="3"/>
</dbReference>
<keyword evidence="2" id="KW-0964">Secreted</keyword>
<dbReference type="AlphaFoldDB" id="A0AAJ7TUC4"/>
<evidence type="ECO:0000256" key="6">
    <source>
        <dbReference type="ARBA" id="ARBA00023157"/>
    </source>
</evidence>
<protein>
    <submittedName>
        <fullName evidence="13">Tumor necrosis factor receptor superfamily member 5-like</fullName>
    </submittedName>
</protein>
<dbReference type="Proteomes" id="UP001318040">
    <property type="component" value="Chromosome 39"/>
</dbReference>
<keyword evidence="9" id="KW-1133">Transmembrane helix</keyword>
<evidence type="ECO:0000256" key="8">
    <source>
        <dbReference type="PROSITE-ProRule" id="PRU00206"/>
    </source>
</evidence>
<keyword evidence="7" id="KW-0325">Glycoprotein</keyword>
<feature type="signal peptide" evidence="10">
    <location>
        <begin position="1"/>
        <end position="27"/>
    </location>
</feature>
<comment type="subcellular location">
    <subcellularLocation>
        <location evidence="1">Secreted</location>
    </subcellularLocation>
</comment>
<evidence type="ECO:0000256" key="3">
    <source>
        <dbReference type="ARBA" id="ARBA00022703"/>
    </source>
</evidence>
<keyword evidence="9" id="KW-0472">Membrane</keyword>
<evidence type="ECO:0000313" key="12">
    <source>
        <dbReference type="Proteomes" id="UP001318040"/>
    </source>
</evidence>
<reference evidence="13" key="1">
    <citation type="submission" date="2025-08" db="UniProtKB">
        <authorList>
            <consortium name="RefSeq"/>
        </authorList>
    </citation>
    <scope>IDENTIFICATION</scope>
    <source>
        <tissue evidence="13">Sperm</tissue>
    </source>
</reference>
<evidence type="ECO:0000256" key="9">
    <source>
        <dbReference type="SAM" id="Phobius"/>
    </source>
</evidence>
<dbReference type="PROSITE" id="PS50050">
    <property type="entry name" value="TNFR_NGFR_2"/>
    <property type="match status" value="2"/>
</dbReference>
<feature type="chain" id="PRO_5042580316" evidence="10">
    <location>
        <begin position="28"/>
        <end position="274"/>
    </location>
</feature>
<keyword evidence="5" id="KW-0677">Repeat</keyword>
<dbReference type="InterPro" id="IPR052459">
    <property type="entry name" value="TNFRSF_decoy_receptor"/>
</dbReference>
<dbReference type="Gene3D" id="2.10.50.10">
    <property type="entry name" value="Tumor Necrosis Factor Receptor, subunit A, domain 2"/>
    <property type="match status" value="3"/>
</dbReference>
<feature type="domain" description="TNFR-Cys" evidence="11">
    <location>
        <begin position="64"/>
        <end position="106"/>
    </location>
</feature>
<dbReference type="InterPro" id="IPR001368">
    <property type="entry name" value="TNFR/NGFR_Cys_rich_reg"/>
</dbReference>
<evidence type="ECO:0000313" key="13">
    <source>
        <dbReference type="RefSeq" id="XP_032824278.1"/>
    </source>
</evidence>
<name>A0AAJ7TUC4_PETMA</name>
<dbReference type="GO" id="GO:0005576">
    <property type="term" value="C:extracellular region"/>
    <property type="evidence" value="ECO:0007669"/>
    <property type="project" value="UniProtKB-SubCell"/>
</dbReference>
<dbReference type="GO" id="GO:0006915">
    <property type="term" value="P:apoptotic process"/>
    <property type="evidence" value="ECO:0007669"/>
    <property type="project" value="UniProtKB-KW"/>
</dbReference>
<gene>
    <name evidence="13" type="primary">LOC116950531</name>
</gene>
<evidence type="ECO:0000256" key="10">
    <source>
        <dbReference type="SAM" id="SignalP"/>
    </source>
</evidence>
<accession>A0AAJ7TUC4</accession>
<proteinExistence type="predicted"/>
<sequence>MMGTAWEYVFAITVLTTRISFVVPGVGAPPMSHPHLEARGRRFLCDAGLYLRADELGAAGRCEPCPAGTFTAFANTHSTCLPCRRCDSVRGFREAQRCTADADTECECQEGRFCPSSPCQEELCVLHFACPAGMGVTSLGSAVLDTKCFACPPDSFSNETSATQTCRPHTRCDRDGRLTIANGTSTRDSECGARTLAPAKEDEPPGAVKVGHIHWIVPLSVAIFITVFFACCFDYYKRRESRHIESNNYFQANVIQVGDCNMVVHDEKQSLADH</sequence>
<dbReference type="RefSeq" id="XP_032824278.1">
    <property type="nucleotide sequence ID" value="XM_032968387.1"/>
</dbReference>
<dbReference type="PANTHER" id="PTHR23097:SF181">
    <property type="entry name" value="CASPASE-8-LIKE"/>
    <property type="match status" value="1"/>
</dbReference>
<feature type="domain" description="TNFR-Cys" evidence="11">
    <location>
        <begin position="150"/>
        <end position="191"/>
    </location>
</feature>
<evidence type="ECO:0000256" key="2">
    <source>
        <dbReference type="ARBA" id="ARBA00022525"/>
    </source>
</evidence>
<evidence type="ECO:0000259" key="11">
    <source>
        <dbReference type="PROSITE" id="PS50050"/>
    </source>
</evidence>
<evidence type="ECO:0000256" key="7">
    <source>
        <dbReference type="ARBA" id="ARBA00023180"/>
    </source>
</evidence>
<organism evidence="12 13">
    <name type="scientific">Petromyzon marinus</name>
    <name type="common">Sea lamprey</name>
    <dbReference type="NCBI Taxonomy" id="7757"/>
    <lineage>
        <taxon>Eukaryota</taxon>
        <taxon>Metazoa</taxon>
        <taxon>Chordata</taxon>
        <taxon>Craniata</taxon>
        <taxon>Vertebrata</taxon>
        <taxon>Cyclostomata</taxon>
        <taxon>Hyperoartia</taxon>
        <taxon>Petromyzontiformes</taxon>
        <taxon>Petromyzontidae</taxon>
        <taxon>Petromyzon</taxon>
    </lineage>
</organism>
<feature type="transmembrane region" description="Helical" evidence="9">
    <location>
        <begin position="215"/>
        <end position="236"/>
    </location>
</feature>
<evidence type="ECO:0000256" key="1">
    <source>
        <dbReference type="ARBA" id="ARBA00004613"/>
    </source>
</evidence>
<dbReference type="SUPFAM" id="SSF57586">
    <property type="entry name" value="TNF receptor-like"/>
    <property type="match status" value="2"/>
</dbReference>
<feature type="repeat" description="TNFR-Cys" evidence="8">
    <location>
        <begin position="64"/>
        <end position="106"/>
    </location>
</feature>
<dbReference type="Pfam" id="PF00020">
    <property type="entry name" value="TNFR_c6"/>
    <property type="match status" value="2"/>
</dbReference>
<keyword evidence="12" id="KW-1185">Reference proteome</keyword>
<dbReference type="PANTHER" id="PTHR23097">
    <property type="entry name" value="TUMOR NECROSIS FACTOR RECEPTOR SUPERFAMILY MEMBER"/>
    <property type="match status" value="1"/>
</dbReference>
<keyword evidence="3" id="KW-0053">Apoptosis</keyword>
<evidence type="ECO:0000256" key="5">
    <source>
        <dbReference type="ARBA" id="ARBA00022737"/>
    </source>
</evidence>
<feature type="repeat" description="TNFR-Cys" evidence="8">
    <location>
        <begin position="150"/>
        <end position="191"/>
    </location>
</feature>
<evidence type="ECO:0000256" key="4">
    <source>
        <dbReference type="ARBA" id="ARBA00022729"/>
    </source>
</evidence>
<keyword evidence="9" id="KW-0812">Transmembrane</keyword>
<comment type="caution">
    <text evidence="8">Lacks conserved residue(s) required for the propagation of feature annotation.</text>
</comment>
<dbReference type="GeneID" id="116950531"/>
<keyword evidence="6 8" id="KW-1015">Disulfide bond</keyword>
<keyword evidence="4 10" id="KW-0732">Signal</keyword>
<dbReference type="KEGG" id="pmrn:116950531"/>
<feature type="disulfide bond" evidence="8">
    <location>
        <begin position="151"/>
        <end position="166"/>
    </location>
</feature>